<protein>
    <recommendedName>
        <fullName evidence="4">Helitron helicase-like domain-containing protein</fullName>
    </recommendedName>
</protein>
<dbReference type="PANTHER" id="PTHR45786:SF74">
    <property type="entry name" value="ATP-DEPENDENT DNA HELICASE"/>
    <property type="match status" value="1"/>
</dbReference>
<sequence length="495" mass="56362">MTSPHGHVQPNEYVPSSPYSQFVLNDYETPVDRILLSNNPSSSNTPSAPQHTQGVGTLVCSRQHIDIQTTFSLSSNIVQTESNEINAARLSNPPQSTALASFHCDESEEFSEQTLNHQSTISQALYQQKKRRYLIEYIDFGDKTYKCNHCNALFWLQERLARSAKTNPCFTLCCNNGKVVLPAPQETPNYLDNLLNPNNGSSSKKFRREIRAYNSMFAFTSMGAVVDHSVNSRPGSYVFKVNGYCHHLMGSLLPMDNRGLKFAQLYIFDTDNEVSNRLQPFCNENFQSSLDSQIVVGLINMLDSSNQLVRLFRHAGQRFGDVEVPEFKLRLIGKRDDDSRQYDDPSLNDIGGLVVGDIGHCRSDRDIIIESLSGTLQRISKLHPKFMSLHYPLLFPYGEDGFHTDIPLAHQEQQPPKKRQKVSMRAYYAYLIHEREKQESTLIKGRRFTQLPHPKPFNEDSSKEHLYKDDDNPAPQLSKKQRLSVSSPEKVSIYF</sequence>
<gene>
    <name evidence="2" type="ORF">NC653_020644</name>
</gene>
<feature type="compositionally biased region" description="Low complexity" evidence="1">
    <location>
        <begin position="37"/>
        <end position="49"/>
    </location>
</feature>
<reference evidence="2" key="1">
    <citation type="journal article" date="2023" name="Mol. Ecol. Resour.">
        <title>Chromosome-level genome assembly of a triploid poplar Populus alba 'Berolinensis'.</title>
        <authorList>
            <person name="Chen S."/>
            <person name="Yu Y."/>
            <person name="Wang X."/>
            <person name="Wang S."/>
            <person name="Zhang T."/>
            <person name="Zhou Y."/>
            <person name="He R."/>
            <person name="Meng N."/>
            <person name="Wang Y."/>
            <person name="Liu W."/>
            <person name="Liu Z."/>
            <person name="Liu J."/>
            <person name="Guo Q."/>
            <person name="Huang H."/>
            <person name="Sederoff R.R."/>
            <person name="Wang G."/>
            <person name="Qu G."/>
            <person name="Chen S."/>
        </authorList>
    </citation>
    <scope>NUCLEOTIDE SEQUENCE</scope>
    <source>
        <strain evidence="2">SC-2020</strain>
    </source>
</reference>
<accession>A0AAD6MLL5</accession>
<feature type="region of interest" description="Disordered" evidence="1">
    <location>
        <begin position="34"/>
        <end position="55"/>
    </location>
</feature>
<evidence type="ECO:0000313" key="3">
    <source>
        <dbReference type="Proteomes" id="UP001164929"/>
    </source>
</evidence>
<dbReference type="EMBL" id="JAQIZT010000008">
    <property type="protein sequence ID" value="KAJ6987449.1"/>
    <property type="molecule type" value="Genomic_DNA"/>
</dbReference>
<dbReference type="PANTHER" id="PTHR45786">
    <property type="entry name" value="DNA BINDING PROTEIN-LIKE"/>
    <property type="match status" value="1"/>
</dbReference>
<name>A0AAD6MLL5_9ROSI</name>
<organism evidence="2 3">
    <name type="scientific">Populus alba x Populus x berolinensis</name>
    <dbReference type="NCBI Taxonomy" id="444605"/>
    <lineage>
        <taxon>Eukaryota</taxon>
        <taxon>Viridiplantae</taxon>
        <taxon>Streptophyta</taxon>
        <taxon>Embryophyta</taxon>
        <taxon>Tracheophyta</taxon>
        <taxon>Spermatophyta</taxon>
        <taxon>Magnoliopsida</taxon>
        <taxon>eudicotyledons</taxon>
        <taxon>Gunneridae</taxon>
        <taxon>Pentapetalae</taxon>
        <taxon>rosids</taxon>
        <taxon>fabids</taxon>
        <taxon>Malpighiales</taxon>
        <taxon>Salicaceae</taxon>
        <taxon>Saliceae</taxon>
        <taxon>Populus</taxon>
    </lineage>
</organism>
<feature type="region of interest" description="Disordered" evidence="1">
    <location>
        <begin position="443"/>
        <end position="495"/>
    </location>
</feature>
<evidence type="ECO:0008006" key="4">
    <source>
        <dbReference type="Google" id="ProtNLM"/>
    </source>
</evidence>
<evidence type="ECO:0000313" key="2">
    <source>
        <dbReference type="EMBL" id="KAJ6987449.1"/>
    </source>
</evidence>
<keyword evidence="3" id="KW-1185">Reference proteome</keyword>
<feature type="compositionally biased region" description="Basic and acidic residues" evidence="1">
    <location>
        <begin position="456"/>
        <end position="471"/>
    </location>
</feature>
<evidence type="ECO:0000256" key="1">
    <source>
        <dbReference type="SAM" id="MobiDB-lite"/>
    </source>
</evidence>
<comment type="caution">
    <text evidence="2">The sequence shown here is derived from an EMBL/GenBank/DDBJ whole genome shotgun (WGS) entry which is preliminary data.</text>
</comment>
<proteinExistence type="predicted"/>
<dbReference type="AlphaFoldDB" id="A0AAD6MLL5"/>
<dbReference type="Proteomes" id="UP001164929">
    <property type="component" value="Chromosome 8"/>
</dbReference>